<gene>
    <name evidence="1" type="ORF">K460DRAFT_400886</name>
</gene>
<dbReference type="AlphaFoldDB" id="A0A9P4GSB5"/>
<sequence length="142" mass="16356">MRLLHCTGDGKFSLVEYIGDEVPRYAILSHVWRANNAEEVTFKDLMEGRGEEKPGYRKIQFCGEQATQDDIEYFWVDTCCTIQSHHRYLCPTKVAAYAAEDGGRMYIAIQYKCSNFALLSHLFIKESLFHTLIPDPNLVQRA</sequence>
<dbReference type="PANTHER" id="PTHR10622">
    <property type="entry name" value="HET DOMAIN-CONTAINING PROTEIN"/>
    <property type="match status" value="1"/>
</dbReference>
<dbReference type="EMBL" id="ML976614">
    <property type="protein sequence ID" value="KAF1850845.1"/>
    <property type="molecule type" value="Genomic_DNA"/>
</dbReference>
<keyword evidence="2" id="KW-1185">Reference proteome</keyword>
<reference evidence="1" key="1">
    <citation type="submission" date="2020-01" db="EMBL/GenBank/DDBJ databases">
        <authorList>
            <consortium name="DOE Joint Genome Institute"/>
            <person name="Haridas S."/>
            <person name="Albert R."/>
            <person name="Binder M."/>
            <person name="Bloem J."/>
            <person name="Labutti K."/>
            <person name="Salamov A."/>
            <person name="Andreopoulos B."/>
            <person name="Baker S.E."/>
            <person name="Barry K."/>
            <person name="Bills G."/>
            <person name="Bluhm B.H."/>
            <person name="Cannon C."/>
            <person name="Castanera R."/>
            <person name="Culley D.E."/>
            <person name="Daum C."/>
            <person name="Ezra D."/>
            <person name="Gonzalez J.B."/>
            <person name="Henrissat B."/>
            <person name="Kuo A."/>
            <person name="Liang C."/>
            <person name="Lipzen A."/>
            <person name="Lutzoni F."/>
            <person name="Magnuson J."/>
            <person name="Mondo S."/>
            <person name="Nolan M."/>
            <person name="Ohm R."/>
            <person name="Pangilinan J."/>
            <person name="Park H.-J."/>
            <person name="Ramirez L."/>
            <person name="Alfaro M."/>
            <person name="Sun H."/>
            <person name="Tritt A."/>
            <person name="Yoshinaga Y."/>
            <person name="Zwiers L.-H."/>
            <person name="Turgeon B.G."/>
            <person name="Goodwin S.B."/>
            <person name="Spatafora J.W."/>
            <person name="Crous P.W."/>
            <person name="Grigoriev I.V."/>
        </authorList>
    </citation>
    <scope>NUCLEOTIDE SEQUENCE</scope>
    <source>
        <strain evidence="1">CBS 394.84</strain>
    </source>
</reference>
<evidence type="ECO:0008006" key="3">
    <source>
        <dbReference type="Google" id="ProtNLM"/>
    </source>
</evidence>
<proteinExistence type="predicted"/>
<accession>A0A9P4GSB5</accession>
<dbReference type="OrthoDB" id="674604at2759"/>
<evidence type="ECO:0000313" key="1">
    <source>
        <dbReference type="EMBL" id="KAF1850845.1"/>
    </source>
</evidence>
<dbReference type="RefSeq" id="XP_040793408.1">
    <property type="nucleotide sequence ID" value="XM_040936371.1"/>
</dbReference>
<dbReference type="PANTHER" id="PTHR10622:SF11">
    <property type="entry name" value="HET-DOMAIN-CONTAINING PROTEIN"/>
    <property type="match status" value="1"/>
</dbReference>
<dbReference type="GeneID" id="63853621"/>
<evidence type="ECO:0000313" key="2">
    <source>
        <dbReference type="Proteomes" id="UP000800039"/>
    </source>
</evidence>
<organism evidence="1 2">
    <name type="scientific">Cucurbitaria berberidis CBS 394.84</name>
    <dbReference type="NCBI Taxonomy" id="1168544"/>
    <lineage>
        <taxon>Eukaryota</taxon>
        <taxon>Fungi</taxon>
        <taxon>Dikarya</taxon>
        <taxon>Ascomycota</taxon>
        <taxon>Pezizomycotina</taxon>
        <taxon>Dothideomycetes</taxon>
        <taxon>Pleosporomycetidae</taxon>
        <taxon>Pleosporales</taxon>
        <taxon>Pleosporineae</taxon>
        <taxon>Cucurbitariaceae</taxon>
        <taxon>Cucurbitaria</taxon>
    </lineage>
</organism>
<protein>
    <recommendedName>
        <fullName evidence="3">Heterokaryon incompatibility domain-containing protein</fullName>
    </recommendedName>
</protein>
<name>A0A9P4GSB5_9PLEO</name>
<dbReference type="Proteomes" id="UP000800039">
    <property type="component" value="Unassembled WGS sequence"/>
</dbReference>
<comment type="caution">
    <text evidence="1">The sequence shown here is derived from an EMBL/GenBank/DDBJ whole genome shotgun (WGS) entry which is preliminary data.</text>
</comment>